<protein>
    <recommendedName>
        <fullName evidence="3">Terpenoid synthase</fullName>
    </recommendedName>
</protein>
<dbReference type="OrthoDB" id="2998174at2759"/>
<proteinExistence type="predicted"/>
<organism evidence="1 2">
    <name type="scientific">Rhodocollybia butyracea</name>
    <dbReference type="NCBI Taxonomy" id="206335"/>
    <lineage>
        <taxon>Eukaryota</taxon>
        <taxon>Fungi</taxon>
        <taxon>Dikarya</taxon>
        <taxon>Basidiomycota</taxon>
        <taxon>Agaricomycotina</taxon>
        <taxon>Agaricomycetes</taxon>
        <taxon>Agaricomycetidae</taxon>
        <taxon>Agaricales</taxon>
        <taxon>Marasmiineae</taxon>
        <taxon>Omphalotaceae</taxon>
        <taxon>Rhodocollybia</taxon>
    </lineage>
</organism>
<name>A0A9P5PEH4_9AGAR</name>
<accession>A0A9P5PEH4</accession>
<dbReference type="Proteomes" id="UP000772434">
    <property type="component" value="Unassembled WGS sequence"/>
</dbReference>
<dbReference type="EMBL" id="JADNRY010000174">
    <property type="protein sequence ID" value="KAF9062378.1"/>
    <property type="molecule type" value="Genomic_DNA"/>
</dbReference>
<keyword evidence="2" id="KW-1185">Reference proteome</keyword>
<dbReference type="AlphaFoldDB" id="A0A9P5PEH4"/>
<dbReference type="InterPro" id="IPR008949">
    <property type="entry name" value="Isoprenoid_synthase_dom_sf"/>
</dbReference>
<comment type="caution">
    <text evidence="1">The sequence shown here is derived from an EMBL/GenBank/DDBJ whole genome shotgun (WGS) entry which is preliminary data.</text>
</comment>
<dbReference type="SUPFAM" id="SSF48576">
    <property type="entry name" value="Terpenoid synthases"/>
    <property type="match status" value="1"/>
</dbReference>
<reference evidence="1" key="1">
    <citation type="submission" date="2020-11" db="EMBL/GenBank/DDBJ databases">
        <authorList>
            <consortium name="DOE Joint Genome Institute"/>
            <person name="Ahrendt S."/>
            <person name="Riley R."/>
            <person name="Andreopoulos W."/>
            <person name="Labutti K."/>
            <person name="Pangilinan J."/>
            <person name="Ruiz-Duenas F.J."/>
            <person name="Barrasa J.M."/>
            <person name="Sanchez-Garcia M."/>
            <person name="Camarero S."/>
            <person name="Miyauchi S."/>
            <person name="Serrano A."/>
            <person name="Linde D."/>
            <person name="Babiker R."/>
            <person name="Drula E."/>
            <person name="Ayuso-Fernandez I."/>
            <person name="Pacheco R."/>
            <person name="Padilla G."/>
            <person name="Ferreira P."/>
            <person name="Barriuso J."/>
            <person name="Kellner H."/>
            <person name="Castanera R."/>
            <person name="Alfaro M."/>
            <person name="Ramirez L."/>
            <person name="Pisabarro A.G."/>
            <person name="Kuo A."/>
            <person name="Tritt A."/>
            <person name="Lipzen A."/>
            <person name="He G."/>
            <person name="Yan M."/>
            <person name="Ng V."/>
            <person name="Cullen D."/>
            <person name="Martin F."/>
            <person name="Rosso M.-N."/>
            <person name="Henrissat B."/>
            <person name="Hibbett D."/>
            <person name="Martinez A.T."/>
            <person name="Grigoriev I.V."/>
        </authorList>
    </citation>
    <scope>NUCLEOTIDE SEQUENCE</scope>
    <source>
        <strain evidence="1">AH 40177</strain>
    </source>
</reference>
<evidence type="ECO:0000313" key="2">
    <source>
        <dbReference type="Proteomes" id="UP000772434"/>
    </source>
</evidence>
<sequence>MNVSLAPVNRVEDIEKIKKAILDVLSILEIDPRSIVPYENTPTFEPFLTECVKVARDRGYLSEENQPFQEKHVRIGAAVGHYTYLHHKNTASHDVAVLSSLLMAFEYCVDDYCFEAKSIAEYGSCLASGRPQLEKGLSDLASLLAELSDMYPPVTGDLLRISHQAYVMGTHLEREMCGLHATWDVSHNAPLFPAVMRSTTSAATSWYLLSFPCDVPVTRYLQGLPDGICVHYTTADIMSYYKEAIEGEFNHVEQIAQFHNMTGPDMLGELVKNVRLNHERVIKVLSASDPSGELVSCYKRTIVGFTVFQALHPRYKLRDFGIFSCCRDSRL</sequence>
<gene>
    <name evidence="1" type="ORF">BDP27DRAFT_1428008</name>
</gene>
<dbReference type="Gene3D" id="1.10.600.10">
    <property type="entry name" value="Farnesyl Diphosphate Synthase"/>
    <property type="match status" value="1"/>
</dbReference>
<evidence type="ECO:0008006" key="3">
    <source>
        <dbReference type="Google" id="ProtNLM"/>
    </source>
</evidence>
<evidence type="ECO:0000313" key="1">
    <source>
        <dbReference type="EMBL" id="KAF9062378.1"/>
    </source>
</evidence>